<comment type="similarity">
    <text evidence="1">Belongs to the TmoD/XamoD family.</text>
</comment>
<dbReference type="InterPro" id="IPR003454">
    <property type="entry name" value="MOase_MmoB_DmpM"/>
</dbReference>
<comment type="caution">
    <text evidence="2">The sequence shown here is derived from an EMBL/GenBank/DDBJ whole genome shotgun (WGS) entry which is preliminary data.</text>
</comment>
<dbReference type="AlphaFoldDB" id="A0A511VBC1"/>
<evidence type="ECO:0000313" key="2">
    <source>
        <dbReference type="EMBL" id="GEN36215.1"/>
    </source>
</evidence>
<gene>
    <name evidence="2" type="ORF">ADA01nite_36750</name>
</gene>
<dbReference type="Proteomes" id="UP000321157">
    <property type="component" value="Unassembled WGS sequence"/>
</dbReference>
<evidence type="ECO:0000256" key="1">
    <source>
        <dbReference type="ARBA" id="ARBA00006313"/>
    </source>
</evidence>
<dbReference type="EMBL" id="BJXX01000171">
    <property type="protein sequence ID" value="GEN36215.1"/>
    <property type="molecule type" value="Genomic_DNA"/>
</dbReference>
<reference evidence="2 3" key="1">
    <citation type="submission" date="2019-07" db="EMBL/GenBank/DDBJ databases">
        <title>Whole genome shotgun sequence of Aneurinibacillus danicus NBRC 102444.</title>
        <authorList>
            <person name="Hosoyama A."/>
            <person name="Uohara A."/>
            <person name="Ohji S."/>
            <person name="Ichikawa N."/>
        </authorList>
    </citation>
    <scope>NUCLEOTIDE SEQUENCE [LARGE SCALE GENOMIC DNA]</scope>
    <source>
        <strain evidence="2 3">NBRC 102444</strain>
    </source>
</reference>
<dbReference type="SUPFAM" id="SSF56029">
    <property type="entry name" value="Monooxygenase (hydroxylase) regulatory protein"/>
    <property type="match status" value="1"/>
</dbReference>
<accession>A0A511VBC1</accession>
<protein>
    <recommendedName>
        <fullName evidence="4">Monooxygenase</fullName>
    </recommendedName>
</protein>
<dbReference type="Pfam" id="PF02406">
    <property type="entry name" value="MmoB_DmpM"/>
    <property type="match status" value="1"/>
</dbReference>
<dbReference type="RefSeq" id="WP_246147407.1">
    <property type="nucleotide sequence ID" value="NZ_BJXX01000171.1"/>
</dbReference>
<evidence type="ECO:0008006" key="4">
    <source>
        <dbReference type="Google" id="ProtNLM"/>
    </source>
</evidence>
<dbReference type="Gene3D" id="3.90.56.10">
    <property type="entry name" value="Monooxygenase component MmoB/DmpM"/>
    <property type="match status" value="1"/>
</dbReference>
<organism evidence="2 3">
    <name type="scientific">Aneurinibacillus danicus</name>
    <dbReference type="NCBI Taxonomy" id="267746"/>
    <lineage>
        <taxon>Bacteria</taxon>
        <taxon>Bacillati</taxon>
        <taxon>Bacillota</taxon>
        <taxon>Bacilli</taxon>
        <taxon>Bacillales</taxon>
        <taxon>Paenibacillaceae</taxon>
        <taxon>Aneurinibacillus group</taxon>
        <taxon>Aneurinibacillus</taxon>
    </lineage>
</organism>
<name>A0A511VBC1_9BACL</name>
<evidence type="ECO:0000313" key="3">
    <source>
        <dbReference type="Proteomes" id="UP000321157"/>
    </source>
</evidence>
<proteinExistence type="inferred from homology"/>
<dbReference type="GO" id="GO:0004497">
    <property type="term" value="F:monooxygenase activity"/>
    <property type="evidence" value="ECO:0007669"/>
    <property type="project" value="InterPro"/>
</dbReference>
<keyword evidence="3" id="KW-1185">Reference proteome</keyword>
<dbReference type="InterPro" id="IPR036889">
    <property type="entry name" value="mOase_MmoB_DmpM_sf"/>
</dbReference>
<sequence length="98" mass="11527">METKQAYVGMDLDTSGGEVVEAIIEAIKQDNKDVIVEDYMVYKKVKAPKQLVLRRETVEDILGGDWEIDRIHIYMSSYFGFVKEWDEDQLIIHWENEE</sequence>